<evidence type="ECO:0000313" key="2">
    <source>
        <dbReference type="Proteomes" id="UP000553632"/>
    </source>
</evidence>
<evidence type="ECO:0000313" key="1">
    <source>
        <dbReference type="EMBL" id="KAF4716105.1"/>
    </source>
</evidence>
<dbReference type="AlphaFoldDB" id="A0A7J6R613"/>
<comment type="caution">
    <text evidence="1">The sequence shown here is derived from an EMBL/GenBank/DDBJ whole genome shotgun (WGS) entry which is preliminary data.</text>
</comment>
<accession>A0A7J6R613</accession>
<reference evidence="1 2" key="1">
    <citation type="submission" date="2020-04" db="EMBL/GenBank/DDBJ databases">
        <title>Perkinsus olseni comparative genomics.</title>
        <authorList>
            <person name="Bogema D.R."/>
        </authorList>
    </citation>
    <scope>NUCLEOTIDE SEQUENCE [LARGE SCALE GENOMIC DNA]</scope>
    <source>
        <strain evidence="1 2">ATCC PRA-207</strain>
    </source>
</reference>
<protein>
    <submittedName>
        <fullName evidence="1">Uncharacterized protein</fullName>
    </submittedName>
</protein>
<keyword evidence="2" id="KW-1185">Reference proteome</keyword>
<sequence length="69" mass="7667">MVSSFHVMANEIPPAIGPVMLGHATRPRGEYFHTTNTFNSETVVKSPACSGFPPYPRPLLERVQLRLNT</sequence>
<gene>
    <name evidence="1" type="ORF">FOZ63_004329</name>
</gene>
<dbReference type="EMBL" id="JABANO010027889">
    <property type="protein sequence ID" value="KAF4716105.1"/>
    <property type="molecule type" value="Genomic_DNA"/>
</dbReference>
<organism evidence="1 2">
    <name type="scientific">Perkinsus olseni</name>
    <name type="common">Perkinsus atlanticus</name>
    <dbReference type="NCBI Taxonomy" id="32597"/>
    <lineage>
        <taxon>Eukaryota</taxon>
        <taxon>Sar</taxon>
        <taxon>Alveolata</taxon>
        <taxon>Perkinsozoa</taxon>
        <taxon>Perkinsea</taxon>
        <taxon>Perkinsida</taxon>
        <taxon>Perkinsidae</taxon>
        <taxon>Perkinsus</taxon>
    </lineage>
</organism>
<dbReference type="Proteomes" id="UP000553632">
    <property type="component" value="Unassembled WGS sequence"/>
</dbReference>
<proteinExistence type="predicted"/>
<name>A0A7J6R613_PEROL</name>